<sequence length="285" mass="30892">MSHPRRSASQPSHHLSQYHPRPTPTVPETKTLEWHKQNFYNQQQAWRMQTAIEAASSPSGQANRKPPLGLNKPPPVRGMVTDARRTLRVVNADRTSTPTPDPESLRIRLAALRDSDVVAVAPLSTPSSAGSSICRTPLAKTSREEVSSANSAAAGRPARSQPGSPPHAKTAASSIPGQNTGEHAHTSRLPSEVGSPGLLDVPLSVYGFRSTLPAELQPKEPPLRWDDEPAPQIPPIASDAARDLYEDAELMEFMTANKSYLEPFLEMMPVATTIVKGKLDEVVET</sequence>
<feature type="region of interest" description="Disordered" evidence="1">
    <location>
        <begin position="45"/>
        <end position="82"/>
    </location>
</feature>
<dbReference type="AlphaFoldDB" id="A0A177CI37"/>
<feature type="region of interest" description="Disordered" evidence="1">
    <location>
        <begin position="122"/>
        <end position="195"/>
    </location>
</feature>
<gene>
    <name evidence="2" type="ORF">CC84DRAFT_1215988</name>
</gene>
<dbReference type="GeneID" id="28766244"/>
<feature type="compositionally biased region" description="Polar residues" evidence="1">
    <location>
        <begin position="124"/>
        <end position="134"/>
    </location>
</feature>
<evidence type="ECO:0000313" key="2">
    <source>
        <dbReference type="EMBL" id="OAG06976.1"/>
    </source>
</evidence>
<reference evidence="2 3" key="1">
    <citation type="submission" date="2016-05" db="EMBL/GenBank/DDBJ databases">
        <title>Comparative analysis of secretome profiles of manganese(II)-oxidizing ascomycete fungi.</title>
        <authorList>
            <consortium name="DOE Joint Genome Institute"/>
            <person name="Zeiner C.A."/>
            <person name="Purvine S.O."/>
            <person name="Zink E.M."/>
            <person name="Wu S."/>
            <person name="Pasa-Tolic L."/>
            <person name="Chaput D.L."/>
            <person name="Haridas S."/>
            <person name="Grigoriev I.V."/>
            <person name="Santelli C.M."/>
            <person name="Hansel C.M."/>
        </authorList>
    </citation>
    <scope>NUCLEOTIDE SEQUENCE [LARGE SCALE GENOMIC DNA]</scope>
    <source>
        <strain evidence="2 3">AP3s5-JAC2a</strain>
    </source>
</reference>
<dbReference type="RefSeq" id="XP_018037341.1">
    <property type="nucleotide sequence ID" value="XM_018182758.1"/>
</dbReference>
<dbReference type="Proteomes" id="UP000077069">
    <property type="component" value="Unassembled WGS sequence"/>
</dbReference>
<proteinExistence type="predicted"/>
<protein>
    <submittedName>
        <fullName evidence="2">Uncharacterized protein</fullName>
    </submittedName>
</protein>
<accession>A0A177CI37</accession>
<dbReference type="InParanoid" id="A0A177CI37"/>
<dbReference type="EMBL" id="KV441551">
    <property type="protein sequence ID" value="OAG06976.1"/>
    <property type="molecule type" value="Genomic_DNA"/>
</dbReference>
<keyword evidence="3" id="KW-1185">Reference proteome</keyword>
<dbReference type="OrthoDB" id="3786280at2759"/>
<name>A0A177CI37_9PLEO</name>
<evidence type="ECO:0000313" key="3">
    <source>
        <dbReference type="Proteomes" id="UP000077069"/>
    </source>
</evidence>
<evidence type="ECO:0000256" key="1">
    <source>
        <dbReference type="SAM" id="MobiDB-lite"/>
    </source>
</evidence>
<feature type="region of interest" description="Disordered" evidence="1">
    <location>
        <begin position="1"/>
        <end position="31"/>
    </location>
</feature>
<organism evidence="2 3">
    <name type="scientific">Paraphaeosphaeria sporulosa</name>
    <dbReference type="NCBI Taxonomy" id="1460663"/>
    <lineage>
        <taxon>Eukaryota</taxon>
        <taxon>Fungi</taxon>
        <taxon>Dikarya</taxon>
        <taxon>Ascomycota</taxon>
        <taxon>Pezizomycotina</taxon>
        <taxon>Dothideomycetes</taxon>
        <taxon>Pleosporomycetidae</taxon>
        <taxon>Pleosporales</taxon>
        <taxon>Massarineae</taxon>
        <taxon>Didymosphaeriaceae</taxon>
        <taxon>Paraphaeosphaeria</taxon>
    </lineage>
</organism>
<feature type="compositionally biased region" description="Polar residues" evidence="1">
    <location>
        <begin position="171"/>
        <end position="181"/>
    </location>
</feature>